<feature type="compositionally biased region" description="Low complexity" evidence="1">
    <location>
        <begin position="306"/>
        <end position="317"/>
    </location>
</feature>
<reference evidence="2" key="1">
    <citation type="submission" date="2020-04" db="EMBL/GenBank/DDBJ databases">
        <authorList>
            <person name="Neveu A P."/>
        </authorList>
    </citation>
    <scope>NUCLEOTIDE SEQUENCE</scope>
    <source>
        <tissue evidence="2">Whole embryo</tissue>
    </source>
</reference>
<accession>A0A6F9DGV2</accession>
<feature type="region of interest" description="Disordered" evidence="1">
    <location>
        <begin position="296"/>
        <end position="333"/>
    </location>
</feature>
<evidence type="ECO:0000256" key="1">
    <source>
        <dbReference type="SAM" id="MobiDB-lite"/>
    </source>
</evidence>
<organism evidence="2">
    <name type="scientific">Phallusia mammillata</name>
    <dbReference type="NCBI Taxonomy" id="59560"/>
    <lineage>
        <taxon>Eukaryota</taxon>
        <taxon>Metazoa</taxon>
        <taxon>Chordata</taxon>
        <taxon>Tunicata</taxon>
        <taxon>Ascidiacea</taxon>
        <taxon>Phlebobranchia</taxon>
        <taxon>Ascidiidae</taxon>
        <taxon>Phallusia</taxon>
    </lineage>
</organism>
<dbReference type="AlphaFoldDB" id="A0A6F9DGV2"/>
<dbReference type="EMBL" id="LR786832">
    <property type="protein sequence ID" value="CAB3262694.1"/>
    <property type="molecule type" value="mRNA"/>
</dbReference>
<gene>
    <name evidence="2" type="primary">LOC100181914</name>
</gene>
<evidence type="ECO:0000313" key="2">
    <source>
        <dbReference type="EMBL" id="CAB3262694.1"/>
    </source>
</evidence>
<name>A0A6F9DGV2_9ASCI</name>
<protein>
    <submittedName>
        <fullName evidence="2">Uncharacterized protein LOC100181914</fullName>
    </submittedName>
</protein>
<sequence length="440" mass="49756">MYEPFVFQVVKDILGPLYKKESGQSHRQVRFASQIEEIHEIVKQNFDIQEVCGEATLQYVDQLVDCLLANVQNPLELSKVEEFASDLLMTAFKNSNTKLIQQRMKCIEAQNKFGGNMSKLILDEAVTDAWIQQKKLSIVAKFCETFMDSNIKPMIACFDDVYVYSQSESAKLIRTSMHEAVTHMVYTKNVSNYAEDLSKEVLLETFASVSTQISRDNLIKTAHAFAEKMIGDIFCDDCLLRSKPSTSRSSLITFSEELCGNVWNEVYDDADLRRRVNPANVEREYMSFILHNAVEPTEGPADQSRSKSSNTDSSNSSLLTVNRRDSCDTSSEALTPKSAIDESTWKKGLYQFADQLLYSLSHLEEEPRIPDIFVPTEIGTFSSKVRRSGSCPHILRIPSTVYEVPCPRRQSESLIRFAGGMHSFAETLASDIMLSSFSEF</sequence>
<proteinExistence type="evidence at transcript level"/>